<dbReference type="InterPro" id="IPR018647">
    <property type="entry name" value="SLFN_3-like_DNA/RNA_helicase"/>
</dbReference>
<dbReference type="Proteomes" id="UP000019482">
    <property type="component" value="Unassembled WGS sequence"/>
</dbReference>
<accession>W6NK72</accession>
<evidence type="ECO:0000313" key="3">
    <source>
        <dbReference type="Proteomes" id="UP000019482"/>
    </source>
</evidence>
<dbReference type="OrthoDB" id="3193269at2"/>
<protein>
    <recommendedName>
        <fullName evidence="1">Schlafen group 3-like DNA/RNA helicase domain-containing protein</fullName>
    </recommendedName>
</protein>
<comment type="caution">
    <text evidence="2">The sequence shown here is derived from an EMBL/GenBank/DDBJ whole genome shotgun (WGS) entry which is preliminary data.</text>
</comment>
<keyword evidence="3" id="KW-1185">Reference proteome</keyword>
<evidence type="ECO:0000259" key="1">
    <source>
        <dbReference type="Pfam" id="PF09848"/>
    </source>
</evidence>
<sequence>MGSPNIDSPDEAKSRIILNSINVLMTRGRKGMYIYAADKKLRKKLLSLG</sequence>
<gene>
    <name evidence="2" type="ORF">CTDIVETGP_2362</name>
</gene>
<name>W6NK72_CLOTY</name>
<organism evidence="2 3">
    <name type="scientific">Clostridium tyrobutyricum DIVETGP</name>
    <dbReference type="NCBI Taxonomy" id="1408889"/>
    <lineage>
        <taxon>Bacteria</taxon>
        <taxon>Bacillati</taxon>
        <taxon>Bacillota</taxon>
        <taxon>Clostridia</taxon>
        <taxon>Eubacteriales</taxon>
        <taxon>Clostridiaceae</taxon>
        <taxon>Clostridium</taxon>
    </lineage>
</organism>
<proteinExistence type="predicted"/>
<evidence type="ECO:0000313" key="2">
    <source>
        <dbReference type="EMBL" id="CDL92292.1"/>
    </source>
</evidence>
<dbReference type="AlphaFoldDB" id="W6NK72"/>
<dbReference type="Pfam" id="PF09848">
    <property type="entry name" value="SLFN-g3_helicase"/>
    <property type="match status" value="1"/>
</dbReference>
<feature type="domain" description="Schlafen group 3-like DNA/RNA helicase" evidence="1">
    <location>
        <begin position="7"/>
        <end position="38"/>
    </location>
</feature>
<dbReference type="EMBL" id="CBXI010000040">
    <property type="protein sequence ID" value="CDL92292.1"/>
    <property type="molecule type" value="Genomic_DNA"/>
</dbReference>
<reference evidence="2 3" key="1">
    <citation type="journal article" date="2015" name="Genome Announc.">
        <title>Draft Genome Sequence of Clostridium tyrobutyricum Strain DIVETGP, Isolated from Cow's Milk for Grana Padano Production.</title>
        <authorList>
            <person name="Soggiu A."/>
            <person name="Piras C."/>
            <person name="Gaiarsa S."/>
            <person name="Sassera D."/>
            <person name="Roncada P."/>
            <person name="Bendixen E."/>
            <person name="Brasca M."/>
            <person name="Bonizzi L."/>
        </authorList>
    </citation>
    <scope>NUCLEOTIDE SEQUENCE [LARGE SCALE GENOMIC DNA]</scope>
    <source>
        <strain evidence="2 3">DIVETGP</strain>
    </source>
</reference>